<dbReference type="EMBL" id="JAAGVY010000043">
    <property type="protein sequence ID" value="NEN25167.1"/>
    <property type="molecule type" value="Genomic_DNA"/>
</dbReference>
<name>A0A7K3WU05_9FLAO</name>
<dbReference type="Proteomes" id="UP000486602">
    <property type="component" value="Unassembled WGS sequence"/>
</dbReference>
<keyword evidence="1" id="KW-0732">Signal</keyword>
<gene>
    <name evidence="2" type="ORF">G3O08_16825</name>
</gene>
<evidence type="ECO:0000313" key="2">
    <source>
        <dbReference type="EMBL" id="NEN25167.1"/>
    </source>
</evidence>
<protein>
    <submittedName>
        <fullName evidence="2">Uncharacterized protein</fullName>
    </submittedName>
</protein>
<feature type="signal peptide" evidence="1">
    <location>
        <begin position="1"/>
        <end position="26"/>
    </location>
</feature>
<keyword evidence="3" id="KW-1185">Reference proteome</keyword>
<comment type="caution">
    <text evidence="2">The sequence shown here is derived from an EMBL/GenBank/DDBJ whole genome shotgun (WGS) entry which is preliminary data.</text>
</comment>
<evidence type="ECO:0000313" key="3">
    <source>
        <dbReference type="Proteomes" id="UP000486602"/>
    </source>
</evidence>
<organism evidence="2 3">
    <name type="scientific">Cryomorpha ignava</name>
    <dbReference type="NCBI Taxonomy" id="101383"/>
    <lineage>
        <taxon>Bacteria</taxon>
        <taxon>Pseudomonadati</taxon>
        <taxon>Bacteroidota</taxon>
        <taxon>Flavobacteriia</taxon>
        <taxon>Flavobacteriales</taxon>
        <taxon>Cryomorphaceae</taxon>
        <taxon>Cryomorpha</taxon>
    </lineage>
</organism>
<sequence>MKTKNFIAGITMSYFLLLVTALSVSAQPPNVSLSDQMDYLIAPLDFTEVTSGLLLDRGLQTMNVADFDGASNADTLIQYGDWFRQYGTMVTSKVTSTSTLGVTANWKPQADSLLHADVVPILILHAKYHKLIEDSALVTSLITEQNGQMHDVANRSTSPYEAHEIFSFSPKKNSVDDLLSQNFRIDTDFFRSNTGKSITTIEIDFDNGSGYQTMTFGVDKKLTWSTPGKKYLTLKVTYTDASTYYAKSLYEIIDKTGGLPKYYGGPDQVLYIPHPSIPNHGATVSIEYGCGNSNLQKPFIYVSI</sequence>
<dbReference type="RefSeq" id="WP_163286626.1">
    <property type="nucleotide sequence ID" value="NZ_JAAGVY010000043.1"/>
</dbReference>
<reference evidence="2 3" key="1">
    <citation type="submission" date="2020-02" db="EMBL/GenBank/DDBJ databases">
        <title>Out from the shadows clarifying the taxonomy of the family Cryomorphaceae and related taxa by utilizing the GTDB taxonomic framework.</title>
        <authorList>
            <person name="Bowman J.P."/>
        </authorList>
    </citation>
    <scope>NUCLEOTIDE SEQUENCE [LARGE SCALE GENOMIC DNA]</scope>
    <source>
        <strain evidence="2 3">QSSC 1-22</strain>
    </source>
</reference>
<feature type="chain" id="PRO_5029606221" evidence="1">
    <location>
        <begin position="27"/>
        <end position="304"/>
    </location>
</feature>
<evidence type="ECO:0000256" key="1">
    <source>
        <dbReference type="SAM" id="SignalP"/>
    </source>
</evidence>
<dbReference type="AlphaFoldDB" id="A0A7K3WU05"/>
<proteinExistence type="predicted"/>
<accession>A0A7K3WU05</accession>